<reference evidence="2 3" key="1">
    <citation type="journal article" date="2015" name="Genome Biol.">
        <title>Comparative genomics of Steinernema reveals deeply conserved gene regulatory networks.</title>
        <authorList>
            <person name="Dillman A.R."/>
            <person name="Macchietto M."/>
            <person name="Porter C.F."/>
            <person name="Rogers A."/>
            <person name="Williams B."/>
            <person name="Antoshechkin I."/>
            <person name="Lee M.M."/>
            <person name="Goodwin Z."/>
            <person name="Lu X."/>
            <person name="Lewis E.E."/>
            <person name="Goodrich-Blair H."/>
            <person name="Stock S.P."/>
            <person name="Adams B.J."/>
            <person name="Sternberg P.W."/>
            <person name="Mortazavi A."/>
        </authorList>
    </citation>
    <scope>NUCLEOTIDE SEQUENCE [LARGE SCALE GENOMIC DNA]</scope>
    <source>
        <strain evidence="2 3">ALL</strain>
    </source>
</reference>
<protein>
    <recommendedName>
        <fullName evidence="4">Globin family profile domain-containing protein</fullName>
    </recommendedName>
</protein>
<proteinExistence type="predicted"/>
<evidence type="ECO:0000313" key="3">
    <source>
        <dbReference type="Proteomes" id="UP000298663"/>
    </source>
</evidence>
<dbReference type="AlphaFoldDB" id="A0A4U5MQL7"/>
<feature type="region of interest" description="Disordered" evidence="1">
    <location>
        <begin position="1"/>
        <end position="71"/>
    </location>
</feature>
<dbReference type="Proteomes" id="UP000298663">
    <property type="component" value="Unassembled WGS sequence"/>
</dbReference>
<keyword evidence="3" id="KW-1185">Reference proteome</keyword>
<dbReference type="OrthoDB" id="10374877at2759"/>
<dbReference type="EMBL" id="AZBU02000006">
    <property type="protein sequence ID" value="TKR71742.1"/>
    <property type="molecule type" value="Genomic_DNA"/>
</dbReference>
<comment type="caution">
    <text evidence="2">The sequence shown here is derived from an EMBL/GenBank/DDBJ whole genome shotgun (WGS) entry which is preliminary data.</text>
</comment>
<evidence type="ECO:0000256" key="1">
    <source>
        <dbReference type="SAM" id="MobiDB-lite"/>
    </source>
</evidence>
<sequence>MGCSQTKSTPKPNRKIPKIELSDISKIEMDPPPSHQTNRPPPRSGGSWCSLSAPKKTPTRGSSLRLTAPGRKRSFSCRSMLSPDDKEILQKHWIPTVLTKEPDIFIRIMLDSIRDCPKLLDVIACNMRPCSGINEKTLYEWPKLRKLSKGNCAFFTRQIVINKLDESIMKREAEMLGPIHIQYAPFGFEPFFLDIWQVHAIKRVDKINFPSDVDKILFVKAFTQLCSFLCSLMAAEYDDSMQSMLYLEETIKDLNC</sequence>
<evidence type="ECO:0000313" key="2">
    <source>
        <dbReference type="EMBL" id="TKR71742.1"/>
    </source>
</evidence>
<feature type="compositionally biased region" description="Pro residues" evidence="1">
    <location>
        <begin position="30"/>
        <end position="43"/>
    </location>
</feature>
<reference evidence="2 3" key="2">
    <citation type="journal article" date="2019" name="G3 (Bethesda)">
        <title>Hybrid Assembly of the Genome of the Entomopathogenic Nematode Steinernema carpocapsae Identifies the X-Chromosome.</title>
        <authorList>
            <person name="Serra L."/>
            <person name="Macchietto M."/>
            <person name="Macias-Munoz A."/>
            <person name="McGill C.J."/>
            <person name="Rodriguez I.M."/>
            <person name="Rodriguez B."/>
            <person name="Murad R."/>
            <person name="Mortazavi A."/>
        </authorList>
    </citation>
    <scope>NUCLEOTIDE SEQUENCE [LARGE SCALE GENOMIC DNA]</scope>
    <source>
        <strain evidence="2 3">ALL</strain>
    </source>
</reference>
<evidence type="ECO:0008006" key="4">
    <source>
        <dbReference type="Google" id="ProtNLM"/>
    </source>
</evidence>
<gene>
    <name evidence="2" type="ORF">L596_019291</name>
</gene>
<feature type="compositionally biased region" description="Polar residues" evidence="1">
    <location>
        <begin position="1"/>
        <end position="11"/>
    </location>
</feature>
<dbReference type="GO" id="GO:0020037">
    <property type="term" value="F:heme binding"/>
    <property type="evidence" value="ECO:0007669"/>
    <property type="project" value="InterPro"/>
</dbReference>
<accession>A0A4U5MQL7</accession>
<feature type="compositionally biased region" description="Basic and acidic residues" evidence="1">
    <location>
        <begin position="17"/>
        <end position="29"/>
    </location>
</feature>
<dbReference type="InterPro" id="IPR012292">
    <property type="entry name" value="Globin/Proto"/>
</dbReference>
<name>A0A4U5MQL7_STECR</name>
<dbReference type="GO" id="GO:0019825">
    <property type="term" value="F:oxygen binding"/>
    <property type="evidence" value="ECO:0007669"/>
    <property type="project" value="InterPro"/>
</dbReference>
<organism evidence="2 3">
    <name type="scientific">Steinernema carpocapsae</name>
    <name type="common">Entomopathogenic nematode</name>
    <dbReference type="NCBI Taxonomy" id="34508"/>
    <lineage>
        <taxon>Eukaryota</taxon>
        <taxon>Metazoa</taxon>
        <taxon>Ecdysozoa</taxon>
        <taxon>Nematoda</taxon>
        <taxon>Chromadorea</taxon>
        <taxon>Rhabditida</taxon>
        <taxon>Tylenchina</taxon>
        <taxon>Panagrolaimomorpha</taxon>
        <taxon>Strongyloidoidea</taxon>
        <taxon>Steinernematidae</taxon>
        <taxon>Steinernema</taxon>
    </lineage>
</organism>
<dbReference type="Gene3D" id="1.10.490.10">
    <property type="entry name" value="Globins"/>
    <property type="match status" value="1"/>
</dbReference>